<dbReference type="NCBIfam" id="NF040570">
    <property type="entry name" value="guided_TnpB"/>
    <property type="match status" value="1"/>
</dbReference>
<reference evidence="2 3" key="1">
    <citation type="submission" date="2019-01" db="EMBL/GenBank/DDBJ databases">
        <authorList>
            <person name="Brito A."/>
        </authorList>
    </citation>
    <scope>NUCLEOTIDE SEQUENCE [LARGE SCALE GENOMIC DNA]</scope>
    <source>
        <strain evidence="2">1</strain>
    </source>
</reference>
<gene>
    <name evidence="2" type="ORF">H1P_320049</name>
</gene>
<name>A0A563VUY8_9CYAN</name>
<dbReference type="RefSeq" id="WP_246141500.1">
    <property type="nucleotide sequence ID" value="NZ_LR213792.1"/>
</dbReference>
<dbReference type="Proteomes" id="UP000320055">
    <property type="component" value="Unassembled WGS sequence"/>
</dbReference>
<evidence type="ECO:0000313" key="2">
    <source>
        <dbReference type="EMBL" id="VEP15278.1"/>
    </source>
</evidence>
<proteinExistence type="predicted"/>
<feature type="domain" description="Transposase putative helix-turn-helix" evidence="1">
    <location>
        <begin position="1"/>
        <end position="45"/>
    </location>
</feature>
<dbReference type="InterPro" id="IPR021027">
    <property type="entry name" value="Transposase_put_HTH"/>
</dbReference>
<protein>
    <submittedName>
        <fullName evidence="2">Transposase</fullName>
    </submittedName>
</protein>
<dbReference type="EMBL" id="CAACVJ010000246">
    <property type="protein sequence ID" value="VEP15278.1"/>
    <property type="molecule type" value="Genomic_DNA"/>
</dbReference>
<dbReference type="AlphaFoldDB" id="A0A563VUY8"/>
<evidence type="ECO:0000313" key="3">
    <source>
        <dbReference type="Proteomes" id="UP000320055"/>
    </source>
</evidence>
<sequence length="259" mass="30319">MLNLTYNYKLQPTSKQIEVIKHNLNVCKSVWNYALYIRKLWYNSRSCEINKCSLFQEYIVEPFDYPNYHFQSSELTQAKKTNPFLKSGNAQAMQQTLRKLDRAFNNMKSKGMGFPRYKKKMKSFNLISQTIELNGSYLKMPLLKNIKLRKSRDIPDGFKICQVQIIKKASGYYVNLMIELDVDVPTDMPHGHTIGIDVGIKSMLATSDGLTIARPKFLDKVQRKIELLQRKLRNKTIGSKGWHKLYQFPKVQLQIMHRE</sequence>
<keyword evidence="3" id="KW-1185">Reference proteome</keyword>
<organism evidence="2 3">
    <name type="scientific">Hyella patelloides LEGE 07179</name>
    <dbReference type="NCBI Taxonomy" id="945734"/>
    <lineage>
        <taxon>Bacteria</taxon>
        <taxon>Bacillati</taxon>
        <taxon>Cyanobacteriota</taxon>
        <taxon>Cyanophyceae</taxon>
        <taxon>Pleurocapsales</taxon>
        <taxon>Hyellaceae</taxon>
        <taxon>Hyella</taxon>
    </lineage>
</organism>
<dbReference type="Pfam" id="PF12323">
    <property type="entry name" value="HTH_OrfB_IS605"/>
    <property type="match status" value="1"/>
</dbReference>
<accession>A0A563VUY8</accession>
<evidence type="ECO:0000259" key="1">
    <source>
        <dbReference type="Pfam" id="PF12323"/>
    </source>
</evidence>